<keyword evidence="2" id="KW-1185">Reference proteome</keyword>
<organism evidence="1 2">
    <name type="scientific">Kineosporia succinea</name>
    <dbReference type="NCBI Taxonomy" id="84632"/>
    <lineage>
        <taxon>Bacteria</taxon>
        <taxon>Bacillati</taxon>
        <taxon>Actinomycetota</taxon>
        <taxon>Actinomycetes</taxon>
        <taxon>Kineosporiales</taxon>
        <taxon>Kineosporiaceae</taxon>
        <taxon>Kineosporia</taxon>
    </lineage>
</organism>
<protein>
    <recommendedName>
        <fullName evidence="3">Nucleotide-binding universal stress UspA family protein</fullName>
    </recommendedName>
</protein>
<dbReference type="EMBL" id="JAUSQZ010000001">
    <property type="protein sequence ID" value="MDP9831000.1"/>
    <property type="molecule type" value="Genomic_DNA"/>
</dbReference>
<dbReference type="SUPFAM" id="SSF52402">
    <property type="entry name" value="Adenine nucleotide alpha hydrolases-like"/>
    <property type="match status" value="1"/>
</dbReference>
<gene>
    <name evidence="1" type="ORF">J2S57_006749</name>
</gene>
<dbReference type="Proteomes" id="UP001235712">
    <property type="component" value="Unassembled WGS sequence"/>
</dbReference>
<evidence type="ECO:0008006" key="3">
    <source>
        <dbReference type="Google" id="ProtNLM"/>
    </source>
</evidence>
<dbReference type="RefSeq" id="WP_307250351.1">
    <property type="nucleotide sequence ID" value="NZ_JAUSQZ010000001.1"/>
</dbReference>
<sequence length="316" mass="33604">MTGPDALDGAPTGVILGFDAGWDDPRPLRVAADEAHLRQLPLFIVSVARPDREHGPGNPLRVPGGWNAVGPAWSEAETRRSLRAAGRAARSRHPDLPVTTAHLDLDDLGELGDLGVRGGRPSPRASLLVLGGADRFGGPLHENDSTGSLLRRAVVAPVLVVPTGRLETRPRQAPREGETNLWEPILAAVPGGDRGVEVIRSAEEERQRRGRALHLLHAFDLVPGESRSHAMRRAADHMMSLIEQAGLGAGAPWSVTLARQPAAVAIRERAAQAGLVVLGNASGIANGLVTDLLERLMCPVLLLPSVDVEPSCRHPR</sequence>
<comment type="caution">
    <text evidence="1">The sequence shown here is derived from an EMBL/GenBank/DDBJ whole genome shotgun (WGS) entry which is preliminary data.</text>
</comment>
<accession>A0ABT9PFQ7</accession>
<evidence type="ECO:0000313" key="2">
    <source>
        <dbReference type="Proteomes" id="UP001235712"/>
    </source>
</evidence>
<name>A0ABT9PFQ7_9ACTN</name>
<dbReference type="Gene3D" id="3.40.50.12370">
    <property type="match status" value="1"/>
</dbReference>
<proteinExistence type="predicted"/>
<reference evidence="1 2" key="1">
    <citation type="submission" date="2023-07" db="EMBL/GenBank/DDBJ databases">
        <title>Sequencing the genomes of 1000 actinobacteria strains.</title>
        <authorList>
            <person name="Klenk H.-P."/>
        </authorList>
    </citation>
    <scope>NUCLEOTIDE SEQUENCE [LARGE SCALE GENOMIC DNA]</scope>
    <source>
        <strain evidence="1 2">DSM 44388</strain>
    </source>
</reference>
<evidence type="ECO:0000313" key="1">
    <source>
        <dbReference type="EMBL" id="MDP9831000.1"/>
    </source>
</evidence>